<feature type="compositionally biased region" description="Basic and acidic residues" evidence="1">
    <location>
        <begin position="55"/>
        <end position="68"/>
    </location>
</feature>
<dbReference type="GeneID" id="98148651"/>
<evidence type="ECO:0000313" key="2">
    <source>
        <dbReference type="EMBL" id="KAL2864165.1"/>
    </source>
</evidence>
<keyword evidence="3" id="KW-1185">Reference proteome</keyword>
<evidence type="ECO:0000313" key="3">
    <source>
        <dbReference type="Proteomes" id="UP001610432"/>
    </source>
</evidence>
<name>A0ABR4LI43_9EURO</name>
<accession>A0ABR4LI43</accession>
<sequence>MPHKVNDSNSTLSSNSGSSSSGQVVVVPNIRGSNAGPRKSQPPVIVHNHGGQIYDETRPSDWDRQRWK</sequence>
<dbReference type="RefSeq" id="XP_070883144.1">
    <property type="nucleotide sequence ID" value="XM_071033579.1"/>
</dbReference>
<evidence type="ECO:0000256" key="1">
    <source>
        <dbReference type="SAM" id="MobiDB-lite"/>
    </source>
</evidence>
<dbReference type="Proteomes" id="UP001610432">
    <property type="component" value="Unassembled WGS sequence"/>
</dbReference>
<reference evidence="2 3" key="1">
    <citation type="submission" date="2024-07" db="EMBL/GenBank/DDBJ databases">
        <title>Section-level genome sequencing and comparative genomics of Aspergillus sections Usti and Cavernicolus.</title>
        <authorList>
            <consortium name="Lawrence Berkeley National Laboratory"/>
            <person name="Nybo J.L."/>
            <person name="Vesth T.C."/>
            <person name="Theobald S."/>
            <person name="Frisvad J.C."/>
            <person name="Larsen T.O."/>
            <person name="Kjaerboelling I."/>
            <person name="Rothschild-Mancinelli K."/>
            <person name="Lyhne E.K."/>
            <person name="Kogle M.E."/>
            <person name="Barry K."/>
            <person name="Clum A."/>
            <person name="Na H."/>
            <person name="Ledsgaard L."/>
            <person name="Lin J."/>
            <person name="Lipzen A."/>
            <person name="Kuo A."/>
            <person name="Riley R."/>
            <person name="Mondo S."/>
            <person name="Labutti K."/>
            <person name="Haridas S."/>
            <person name="Pangalinan J."/>
            <person name="Salamov A.A."/>
            <person name="Simmons B.A."/>
            <person name="Magnuson J.K."/>
            <person name="Chen J."/>
            <person name="Drula E."/>
            <person name="Henrissat B."/>
            <person name="Wiebenga A."/>
            <person name="Lubbers R.J."/>
            <person name="Gomes A.C."/>
            <person name="Macurrencykelacurrency M.R."/>
            <person name="Stajich J."/>
            <person name="Grigoriev I.V."/>
            <person name="Mortensen U.H."/>
            <person name="De Vries R.P."/>
            <person name="Baker S.E."/>
            <person name="Andersen M.R."/>
        </authorList>
    </citation>
    <scope>NUCLEOTIDE SEQUENCE [LARGE SCALE GENOMIC DNA]</scope>
    <source>
        <strain evidence="2 3">CBS 449.75</strain>
    </source>
</reference>
<comment type="caution">
    <text evidence="2">The sequence shown here is derived from an EMBL/GenBank/DDBJ whole genome shotgun (WGS) entry which is preliminary data.</text>
</comment>
<organism evidence="2 3">
    <name type="scientific">Aspergillus lucknowensis</name>
    <dbReference type="NCBI Taxonomy" id="176173"/>
    <lineage>
        <taxon>Eukaryota</taxon>
        <taxon>Fungi</taxon>
        <taxon>Dikarya</taxon>
        <taxon>Ascomycota</taxon>
        <taxon>Pezizomycotina</taxon>
        <taxon>Eurotiomycetes</taxon>
        <taxon>Eurotiomycetidae</taxon>
        <taxon>Eurotiales</taxon>
        <taxon>Aspergillaceae</taxon>
        <taxon>Aspergillus</taxon>
        <taxon>Aspergillus subgen. Nidulantes</taxon>
    </lineage>
</organism>
<protein>
    <submittedName>
        <fullName evidence="2">Uncharacterized protein</fullName>
    </submittedName>
</protein>
<feature type="region of interest" description="Disordered" evidence="1">
    <location>
        <begin position="1"/>
        <end position="68"/>
    </location>
</feature>
<feature type="compositionally biased region" description="Low complexity" evidence="1">
    <location>
        <begin position="7"/>
        <end position="29"/>
    </location>
</feature>
<gene>
    <name evidence="2" type="ORF">BJX67DRAFT_384004</name>
</gene>
<dbReference type="EMBL" id="JBFXLQ010000043">
    <property type="protein sequence ID" value="KAL2864165.1"/>
    <property type="molecule type" value="Genomic_DNA"/>
</dbReference>
<proteinExistence type="predicted"/>